<dbReference type="SMART" id="SM00642">
    <property type="entry name" value="Aamy"/>
    <property type="match status" value="1"/>
</dbReference>
<dbReference type="SUPFAM" id="SSF51011">
    <property type="entry name" value="Glycosyl hydrolase domain"/>
    <property type="match status" value="1"/>
</dbReference>
<keyword evidence="2 5" id="KW-0378">Hydrolase</keyword>
<proteinExistence type="inferred from homology"/>
<dbReference type="AlphaFoldDB" id="A0A7W8TVJ6"/>
<dbReference type="InterPro" id="IPR017853">
    <property type="entry name" value="GH"/>
</dbReference>
<accession>A0A7W8TVJ6</accession>
<dbReference type="InterPro" id="IPR011837">
    <property type="entry name" value="Glycogen_debranch_GlgX"/>
</dbReference>
<dbReference type="InterPro" id="IPR044505">
    <property type="entry name" value="GlgX_Isoamylase_N_E_set"/>
</dbReference>
<dbReference type="PANTHER" id="PTHR43002">
    <property type="entry name" value="GLYCOGEN DEBRANCHING ENZYME"/>
    <property type="match status" value="1"/>
</dbReference>
<dbReference type="Proteomes" id="UP000580797">
    <property type="component" value="Unassembled WGS sequence"/>
</dbReference>
<dbReference type="Gene3D" id="3.20.20.80">
    <property type="entry name" value="Glycosidases"/>
    <property type="match status" value="1"/>
</dbReference>
<organism evidence="5 6">
    <name type="scientific">Neomicrococcus aestuarii</name>
    <dbReference type="NCBI Taxonomy" id="556325"/>
    <lineage>
        <taxon>Bacteria</taxon>
        <taxon>Bacillati</taxon>
        <taxon>Actinomycetota</taxon>
        <taxon>Actinomycetes</taxon>
        <taxon>Micrococcales</taxon>
        <taxon>Micrococcaceae</taxon>
        <taxon>Neomicrococcus</taxon>
    </lineage>
</organism>
<dbReference type="InterPro" id="IPR013780">
    <property type="entry name" value="Glyco_hydro_b"/>
</dbReference>
<evidence type="ECO:0000256" key="2">
    <source>
        <dbReference type="ARBA" id="ARBA00022801"/>
    </source>
</evidence>
<evidence type="ECO:0000256" key="3">
    <source>
        <dbReference type="ARBA" id="ARBA00023295"/>
    </source>
</evidence>
<dbReference type="GO" id="GO:0004135">
    <property type="term" value="F:amylo-alpha-1,6-glucosidase activity"/>
    <property type="evidence" value="ECO:0007669"/>
    <property type="project" value="InterPro"/>
</dbReference>
<dbReference type="InterPro" id="IPR014756">
    <property type="entry name" value="Ig_E-set"/>
</dbReference>
<feature type="domain" description="Glycosyl hydrolase family 13 catalytic" evidence="4">
    <location>
        <begin position="175"/>
        <end position="626"/>
    </location>
</feature>
<evidence type="ECO:0000256" key="1">
    <source>
        <dbReference type="ARBA" id="ARBA00008061"/>
    </source>
</evidence>
<dbReference type="GO" id="GO:0005980">
    <property type="term" value="P:glycogen catabolic process"/>
    <property type="evidence" value="ECO:0007669"/>
    <property type="project" value="InterPro"/>
</dbReference>
<dbReference type="RefSeq" id="WP_183665917.1">
    <property type="nucleotide sequence ID" value="NZ_BAAARH010000008.1"/>
</dbReference>
<protein>
    <submittedName>
        <fullName evidence="5">Glycogen operon protein</fullName>
        <ecNumber evidence="5">3.2.1.-</ecNumber>
    </submittedName>
</protein>
<dbReference type="Gene3D" id="2.60.40.1180">
    <property type="entry name" value="Golgi alpha-mannosidase II"/>
    <property type="match status" value="1"/>
</dbReference>
<dbReference type="SUPFAM" id="SSF81296">
    <property type="entry name" value="E set domains"/>
    <property type="match status" value="1"/>
</dbReference>
<dbReference type="Gene3D" id="2.60.40.10">
    <property type="entry name" value="Immunoglobulins"/>
    <property type="match status" value="1"/>
</dbReference>
<dbReference type="NCBIfam" id="TIGR02100">
    <property type="entry name" value="glgX_debranch"/>
    <property type="match status" value="1"/>
</dbReference>
<dbReference type="Pfam" id="PF00128">
    <property type="entry name" value="Alpha-amylase"/>
    <property type="match status" value="1"/>
</dbReference>
<evidence type="ECO:0000313" key="6">
    <source>
        <dbReference type="Proteomes" id="UP000580797"/>
    </source>
</evidence>
<gene>
    <name evidence="5" type="ORF">HD598_002280</name>
</gene>
<dbReference type="CDD" id="cd11326">
    <property type="entry name" value="AmyAc_Glg_debranch"/>
    <property type="match status" value="1"/>
</dbReference>
<evidence type="ECO:0000259" key="4">
    <source>
        <dbReference type="SMART" id="SM00642"/>
    </source>
</evidence>
<keyword evidence="3 5" id="KW-0326">Glycosidase</keyword>
<dbReference type="InterPro" id="IPR004193">
    <property type="entry name" value="Glyco_hydro_13_N"/>
</dbReference>
<dbReference type="CDD" id="cd02856">
    <property type="entry name" value="E_set_GDE_Isoamylase_N"/>
    <property type="match status" value="1"/>
</dbReference>
<comment type="similarity">
    <text evidence="1">Belongs to the glycosyl hydrolase 13 family.</text>
</comment>
<dbReference type="InterPro" id="IPR013783">
    <property type="entry name" value="Ig-like_fold"/>
</dbReference>
<comment type="caution">
    <text evidence="5">The sequence shown here is derived from an EMBL/GenBank/DDBJ whole genome shotgun (WGS) entry which is preliminary data.</text>
</comment>
<name>A0A7W8TVJ6_9MICC</name>
<sequence>MTSVARSLVHESTVGWQLGATLRDSGAHFAVAAPLASAVWLCLLDDDGRERQFPMRGSRDDSLGMVWHSDVVGANPGQRYGYRVEGEWDPRNGSRFNPSKILVDPYARAISGVVTWDRSVFGFSLDSVSADSESLESGSRSERTMTLTPYEALEVPPEAGWVISDEDSLGQVPLSVVVDSTFDWGNDAPLRRPMHETVLYEAHVVGLTKTHPEIPEHLRGTYAALAHPAIIDHLQGLGVTALELMPVHHFVDDARLTSLGLSNYWGYNTLGFFAPHGGYAASGDTGQQVHEFKSMVKELHRNGIEVILDVVYNHTAETHRLGPQLSMRGIANQEYYHLDPNAPHEYVDFTGTGNSLNLESPLTQQLVLDSLAYWVDEMHVDGFRFDLAPVLARSNGYWRWDQRPRPRQVDIQDGLNLRNKFMQKLEAHPSLARTKLFAEPWDVGPDGYQLGNFSPRWAEWNGKYRDDVRDFWRGTAGMVGPLVSRVAGSADVFRQLGARPTNSVNFVTVHDGFTLQDLVSYEHKHNEANGEHNRDGADDNRSLNFGVEGLTDDPAINAARLRQRKNLFLTLMVSQGVPLISHGDEVGRTQGGNNNAYCHNSPVSWIDWAQADSEFWAFARRAVQARTALAALRRRRFFEGTAAAAVDGDLQPDVVWMDRDGDAMQHDDWNDTWQHSIVYVLNGSADACGLHGDSRDVLVMLNASADAVTYVAPPNEADRGWELLISSAEPHEFGDFPGANWDGQSVTVPARSATIFVANVR</sequence>
<dbReference type="SUPFAM" id="SSF51445">
    <property type="entry name" value="(Trans)glycosidases"/>
    <property type="match status" value="1"/>
</dbReference>
<reference evidence="5 6" key="1">
    <citation type="submission" date="2020-08" db="EMBL/GenBank/DDBJ databases">
        <title>Sequencing the genomes of 1000 actinobacteria strains.</title>
        <authorList>
            <person name="Klenk H.-P."/>
        </authorList>
    </citation>
    <scope>NUCLEOTIDE SEQUENCE [LARGE SCALE GENOMIC DNA]</scope>
    <source>
        <strain evidence="5 6">DSM 105783</strain>
    </source>
</reference>
<dbReference type="InterPro" id="IPR006047">
    <property type="entry name" value="GH13_cat_dom"/>
</dbReference>
<dbReference type="EMBL" id="JACHDR010000001">
    <property type="protein sequence ID" value="MBB5513593.1"/>
    <property type="molecule type" value="Genomic_DNA"/>
</dbReference>
<dbReference type="EC" id="3.2.1.-" evidence="5"/>
<dbReference type="Pfam" id="PF02922">
    <property type="entry name" value="CBM_48"/>
    <property type="match status" value="1"/>
</dbReference>
<evidence type="ECO:0000313" key="5">
    <source>
        <dbReference type="EMBL" id="MBB5513593.1"/>
    </source>
</evidence>